<dbReference type="Pfam" id="PF23247">
    <property type="entry name" value="LRR_RPS2"/>
    <property type="match status" value="3"/>
</dbReference>
<dbReference type="Gene3D" id="1.10.10.10">
    <property type="entry name" value="Winged helix-like DNA-binding domain superfamily/Winged helix DNA-binding domain"/>
    <property type="match status" value="2"/>
</dbReference>
<dbReference type="InterPro" id="IPR057135">
    <property type="entry name" value="At4g27190-like_LRR"/>
</dbReference>
<dbReference type="SMART" id="SM00369">
    <property type="entry name" value="LRR_TYP"/>
    <property type="match status" value="2"/>
</dbReference>
<dbReference type="FunFam" id="1.10.10.10:FF:000322">
    <property type="entry name" value="Probable disease resistance protein At1g63360"/>
    <property type="match status" value="1"/>
</dbReference>
<feature type="domain" description="AAA+ ATPase" evidence="8">
    <location>
        <begin position="1273"/>
        <end position="1411"/>
    </location>
</feature>
<dbReference type="InterPro" id="IPR003591">
    <property type="entry name" value="Leu-rich_rpt_typical-subtyp"/>
</dbReference>
<dbReference type="Gene3D" id="1.10.8.430">
    <property type="entry name" value="Helical domain of apoptotic protease-activating factors"/>
    <property type="match status" value="2"/>
</dbReference>
<dbReference type="InterPro" id="IPR001611">
    <property type="entry name" value="Leu-rich_rpt"/>
</dbReference>
<feature type="domain" description="AAA+ ATPase" evidence="8">
    <location>
        <begin position="284"/>
        <end position="417"/>
    </location>
</feature>
<evidence type="ECO:0000256" key="2">
    <source>
        <dbReference type="ARBA" id="ARBA00022614"/>
    </source>
</evidence>
<dbReference type="InterPro" id="IPR050905">
    <property type="entry name" value="Plant_NBS-LRR"/>
</dbReference>
<evidence type="ECO:0000313" key="9">
    <source>
        <dbReference type="EMBL" id="KAF7123265.1"/>
    </source>
</evidence>
<dbReference type="SMART" id="SM00382">
    <property type="entry name" value="AAA"/>
    <property type="match status" value="2"/>
</dbReference>
<dbReference type="PRINTS" id="PR00364">
    <property type="entry name" value="DISEASERSIST"/>
</dbReference>
<comment type="caution">
    <text evidence="9">The sequence shown here is derived from an EMBL/GenBank/DDBJ whole genome shotgun (WGS) entry which is preliminary data.</text>
</comment>
<dbReference type="InterPro" id="IPR032675">
    <property type="entry name" value="LRR_dom_sf"/>
</dbReference>
<dbReference type="InterPro" id="IPR027417">
    <property type="entry name" value="P-loop_NTPase"/>
</dbReference>
<feature type="coiled-coil region" evidence="7">
    <location>
        <begin position="1175"/>
        <end position="1222"/>
    </location>
</feature>
<dbReference type="InterPro" id="IPR042197">
    <property type="entry name" value="Apaf_helical"/>
</dbReference>
<dbReference type="SUPFAM" id="SSF52058">
    <property type="entry name" value="L domain-like"/>
    <property type="match status" value="2"/>
</dbReference>
<comment type="similarity">
    <text evidence="1">Belongs to the disease resistance NB-LRR family.</text>
</comment>
<dbReference type="Gene3D" id="3.40.50.300">
    <property type="entry name" value="P-loop containing nucleotide triphosphate hydrolases"/>
    <property type="match status" value="2"/>
</dbReference>
<reference evidence="9" key="1">
    <citation type="submission" date="2019-11" db="EMBL/GenBank/DDBJ databases">
        <authorList>
            <person name="Liu Y."/>
            <person name="Hou J."/>
            <person name="Li T.-Q."/>
            <person name="Guan C.-H."/>
            <person name="Wu X."/>
            <person name="Wu H.-Z."/>
            <person name="Ling F."/>
            <person name="Zhang R."/>
            <person name="Shi X.-G."/>
            <person name="Ren J.-P."/>
            <person name="Chen E.-F."/>
            <person name="Sun J.-M."/>
        </authorList>
    </citation>
    <scope>NUCLEOTIDE SEQUENCE</scope>
    <source>
        <strain evidence="9">Adult_tree_wgs_1</strain>
        <tissue evidence="9">Leaves</tissue>
    </source>
</reference>
<evidence type="ECO:0000256" key="1">
    <source>
        <dbReference type="ARBA" id="ARBA00008894"/>
    </source>
</evidence>
<dbReference type="Pfam" id="PF13855">
    <property type="entry name" value="LRR_8"/>
    <property type="match status" value="1"/>
</dbReference>
<dbReference type="Pfam" id="PF23559">
    <property type="entry name" value="WHD_DRP"/>
    <property type="match status" value="1"/>
</dbReference>
<dbReference type="EMBL" id="WJXA01000012">
    <property type="protein sequence ID" value="KAF7123265.1"/>
    <property type="molecule type" value="Genomic_DNA"/>
</dbReference>
<dbReference type="GO" id="GO:0005524">
    <property type="term" value="F:ATP binding"/>
    <property type="evidence" value="ECO:0007669"/>
    <property type="project" value="UniProtKB-KW"/>
</dbReference>
<keyword evidence="5" id="KW-0611">Plant defense</keyword>
<keyword evidence="2" id="KW-0433">Leucine-rich repeat</keyword>
<evidence type="ECO:0000313" key="10">
    <source>
        <dbReference type="Proteomes" id="UP000626092"/>
    </source>
</evidence>
<sequence length="2051" mass="233342">MCTPQCICEKLGGLGFEEAIKAWKYVRHYTENLQKLQVKLRDLGDCTETITREVSEAIGRDDEIEVSVSHWQTDADNLKVDIEQLIGESTTKASISCIACSCPNIMWRYKFSKQAEEKMAYAVELIGKCNNFNHQISHPRSHYAENLQKLKDKLRDLDDCRGTITIKVSEAYGRGDEIEVNVSRWQTYADSLKADIEQLISESTNMCSNEFPDSTWQYKFSKQAEDRIANADALITNCNNFNHQISHPRPRPPELESLSDKNYVNFDSRASIFKDIMDALKDSNVNMIGVFGLGGVGKTTLVKEVGEQMRKDGTFKQVAMAVVSKDLNVKEVQSKLADSLNFEFKAKADDQKRRATELWNKLANGDKYLIILDDIWEQVKMEAIGIPCTNKKKGCKVVFTSRNEDLLSTIMEVDRNFSMAILSSAEAWTLFMKKVGNSIESQPKIKSLAYEVCKRCKGLPVAINALGEALKGKQEHAWQTALDKLDKYMLTKIEGVHPSVLASLRVSYDMLHSADAKSCFLLCCLFAEDAEIPIDELMRLCVARNLLDQNPHTLDKARNAVRTVVDILKSVSLLTTGSHETVVKIHDVIRDVGISIAREEEAFLVDHGALRWPRNPTDGPLYKAMSLSFKNIKGLPDGLVYPRIHTLMVENTKLSDLEVGDNFFNGMTQLAVLTFTRMRMQRLPSSLAKLTNLKMLYLNKCELIDIAVLKDLKSNLEVLSLRGSSIKVLPPETGQLTGLRVLDLQDCGKLMVIPRGVISNLTSLEELYFPMTFDKWGATTNEQQDTSSSDNASLEELGESLARSQLTTLHIHVPNVTLLPKEDLKFEKLKRFRISVGSKFDYSEALISRTCMLKLEGIQLRNEFIPLVEKAEVLVLKPESSVHPLQLFNELTVLIIEHFKLKYLFSPTTARGLVHLEVLEVTSCEIMKGIVGFEGQKDENEVTGEVKFSKLKQLKLRSLPNLISFFAKKEEMRTTMGSFSTRAQPLFNEQVIFPVLERLTIDGLGKIIKIWDKQLVAVWQEQGSFCQLTYVNIKKCEKLMHVFPSNMHPLLKNLEELEVRECETMKGIAEFEGERDEDGVRNEVASPTREHLEMVGVTEIEDKQPLPESRKEVESLCRPLNNDDIIVFPRLKTVTLWTLPKLKSFYSETQGIFSHKSINYARKLTNNWEALCKKASELRSKKDDIDTEIERFRLQRTPTHECDNWRNEVAEMENKVATLQQEFNVEKNCVWGLCPDIFYRIKLVERRPNPTSKLTTSAYDTRVIVLNKLRDERTAKIGIWGVGGVGKTAILQLLNNYYHDKTFFDLVIWVTVSKSLSIRNLQNEVGMRLSIEINVDESDDRIARTLFRCLEGKKYLLLLDDVWDEVDLSIVGFPTANQQNGCKVVLTTRKNEVCRKMKTVAEVPISILPNEEAWEMFSSGVGHVSTLSTIKTYAQDIVSECDGLPLALKVICGALRKEENVYVWKNFLRDLKSPATSVIRDLNDKVFKVLKVSYDQLKNTEEKKCLLFCGLYPEDDMIEKSRLIGYWRAERIFSGKLTLEQALDKGEAIFQALIDASLLEKCDKDDSVKMHDVVRDMVLAITSLQGEEPTHLVRAGISLEMIPEEVEWKNATRISFMNRDLRSLPESPNCPKLLTLLLQGNENLEVIPETFFNNMPSLRVLDLSRTHIKSLPTSISKLDGLRELVLLDCEHLEALPKQITALKELEVLYVGRSNLEIGRRGMKSIELIIPVGMICGIPHIEVIELTSRLSDESNLQHFLQNSIPWKEKRLTQFIFLAGKCPNQLYEYDPWFIERGKKYKRFLGYEGGGEERDNGLPPAIEDILIRSNGFLLSRHGKLKALSELGTENTDELRFCWIEECVAPETIVDRNGLEMSAFSNLEVLFLNELSNLKSILCLEMEEGQSSSPPPPLNVNSFTNLTRLSIGNCPLIEHLFSSGFMLQQMSNLKELRVRDCRGLKGMILEDEKLEYEALPKLSCLYLYRLPEFVNLFGGVPMCWQSLDKVITYRTPKLRKLPFDTNSAPNLKGVMGDDEEWWDALEWDNHAAKLQLLKL</sequence>
<evidence type="ECO:0000256" key="5">
    <source>
        <dbReference type="ARBA" id="ARBA00022821"/>
    </source>
</evidence>
<keyword evidence="6" id="KW-0067">ATP-binding</keyword>
<keyword evidence="3" id="KW-0677">Repeat</keyword>
<dbReference type="Gene3D" id="3.80.10.10">
    <property type="entry name" value="Ribonuclease Inhibitor"/>
    <property type="match status" value="3"/>
</dbReference>
<evidence type="ECO:0000256" key="7">
    <source>
        <dbReference type="SAM" id="Coils"/>
    </source>
</evidence>
<dbReference type="InterPro" id="IPR058922">
    <property type="entry name" value="WHD_DRP"/>
</dbReference>
<dbReference type="FunFam" id="3.40.50.300:FF:001091">
    <property type="entry name" value="Probable disease resistance protein At1g61300"/>
    <property type="match status" value="2"/>
</dbReference>
<evidence type="ECO:0000256" key="4">
    <source>
        <dbReference type="ARBA" id="ARBA00022741"/>
    </source>
</evidence>
<organism evidence="9 10">
    <name type="scientific">Rhododendron simsii</name>
    <name type="common">Sims's rhododendron</name>
    <dbReference type="NCBI Taxonomy" id="118357"/>
    <lineage>
        <taxon>Eukaryota</taxon>
        <taxon>Viridiplantae</taxon>
        <taxon>Streptophyta</taxon>
        <taxon>Embryophyta</taxon>
        <taxon>Tracheophyta</taxon>
        <taxon>Spermatophyta</taxon>
        <taxon>Magnoliopsida</taxon>
        <taxon>eudicotyledons</taxon>
        <taxon>Gunneridae</taxon>
        <taxon>Pentapetalae</taxon>
        <taxon>asterids</taxon>
        <taxon>Ericales</taxon>
        <taxon>Ericaceae</taxon>
        <taxon>Ericoideae</taxon>
        <taxon>Rhodoreae</taxon>
        <taxon>Rhododendron</taxon>
    </lineage>
</organism>
<keyword evidence="10" id="KW-1185">Reference proteome</keyword>
<dbReference type="OrthoDB" id="1644388at2759"/>
<dbReference type="Pfam" id="PF00931">
    <property type="entry name" value="NB-ARC"/>
    <property type="match status" value="2"/>
</dbReference>
<name>A0A834G1V5_RHOSS</name>
<evidence type="ECO:0000259" key="8">
    <source>
        <dbReference type="SMART" id="SM00382"/>
    </source>
</evidence>
<dbReference type="InterPro" id="IPR002182">
    <property type="entry name" value="NB-ARC"/>
</dbReference>
<dbReference type="GO" id="GO:0043531">
    <property type="term" value="F:ADP binding"/>
    <property type="evidence" value="ECO:0007669"/>
    <property type="project" value="InterPro"/>
</dbReference>
<dbReference type="InterPro" id="IPR036388">
    <property type="entry name" value="WH-like_DNA-bd_sf"/>
</dbReference>
<dbReference type="PANTHER" id="PTHR33463:SF198">
    <property type="entry name" value="RPP4C3"/>
    <property type="match status" value="1"/>
</dbReference>
<proteinExistence type="inferred from homology"/>
<dbReference type="GO" id="GO:0051607">
    <property type="term" value="P:defense response to virus"/>
    <property type="evidence" value="ECO:0007669"/>
    <property type="project" value="UniProtKB-ARBA"/>
</dbReference>
<dbReference type="InterPro" id="IPR003593">
    <property type="entry name" value="AAA+_ATPase"/>
</dbReference>
<keyword evidence="4" id="KW-0547">Nucleotide-binding</keyword>
<accession>A0A834G1V5</accession>
<dbReference type="SUPFAM" id="SSF52540">
    <property type="entry name" value="P-loop containing nucleoside triphosphate hydrolases"/>
    <property type="match status" value="2"/>
</dbReference>
<keyword evidence="7" id="KW-0175">Coiled coil</keyword>
<dbReference type="Proteomes" id="UP000626092">
    <property type="component" value="Unassembled WGS sequence"/>
</dbReference>
<protein>
    <recommendedName>
        <fullName evidence="8">AAA+ ATPase domain-containing protein</fullName>
    </recommendedName>
</protein>
<evidence type="ECO:0000256" key="3">
    <source>
        <dbReference type="ARBA" id="ARBA00022737"/>
    </source>
</evidence>
<evidence type="ECO:0000256" key="6">
    <source>
        <dbReference type="ARBA" id="ARBA00022840"/>
    </source>
</evidence>
<gene>
    <name evidence="9" type="ORF">RHSIM_Rhsim12G0031200</name>
</gene>
<dbReference type="PANTHER" id="PTHR33463">
    <property type="entry name" value="NB-ARC DOMAIN-CONTAINING PROTEIN-RELATED"/>
    <property type="match status" value="1"/>
</dbReference>